<evidence type="ECO:0000313" key="2">
    <source>
        <dbReference type="EMBL" id="OWK17078.1"/>
    </source>
</evidence>
<evidence type="ECO:0000313" key="3">
    <source>
        <dbReference type="Proteomes" id="UP000242450"/>
    </source>
</evidence>
<comment type="caution">
    <text evidence="2">The sequence shown here is derived from an EMBL/GenBank/DDBJ whole genome shotgun (WGS) entry which is preliminary data.</text>
</comment>
<evidence type="ECO:0000256" key="1">
    <source>
        <dbReference type="SAM" id="MobiDB-lite"/>
    </source>
</evidence>
<accession>A0A212DFP0</accession>
<protein>
    <submittedName>
        <fullName evidence="2">Uncharacterized protein</fullName>
    </submittedName>
</protein>
<name>A0A212DFP0_CEREH</name>
<feature type="non-terminal residue" evidence="2">
    <location>
        <position position="107"/>
    </location>
</feature>
<dbReference type="AlphaFoldDB" id="A0A212DFP0"/>
<feature type="region of interest" description="Disordered" evidence="1">
    <location>
        <begin position="87"/>
        <end position="107"/>
    </location>
</feature>
<keyword evidence="3" id="KW-1185">Reference proteome</keyword>
<feature type="region of interest" description="Disordered" evidence="1">
    <location>
        <begin position="1"/>
        <end position="25"/>
    </location>
</feature>
<organism evidence="2 3">
    <name type="scientific">Cervus elaphus hippelaphus</name>
    <name type="common">European red deer</name>
    <dbReference type="NCBI Taxonomy" id="46360"/>
    <lineage>
        <taxon>Eukaryota</taxon>
        <taxon>Metazoa</taxon>
        <taxon>Chordata</taxon>
        <taxon>Craniata</taxon>
        <taxon>Vertebrata</taxon>
        <taxon>Euteleostomi</taxon>
        <taxon>Mammalia</taxon>
        <taxon>Eutheria</taxon>
        <taxon>Laurasiatheria</taxon>
        <taxon>Artiodactyla</taxon>
        <taxon>Ruminantia</taxon>
        <taxon>Pecora</taxon>
        <taxon>Cervidae</taxon>
        <taxon>Cervinae</taxon>
        <taxon>Cervus</taxon>
    </lineage>
</organism>
<sequence>RSRVAPGPGPQAATPLHPDSGPALGQQRLLSRRLLAPAGRSHLARLWPLLLLSALGNSPEAPGQGTLRHPRRTSCFQAKVELAAGWGPSGPVRKLRGSGRNKALPRF</sequence>
<proteinExistence type="predicted"/>
<dbReference type="Proteomes" id="UP000242450">
    <property type="component" value="Chromosome 3"/>
</dbReference>
<feature type="compositionally biased region" description="Basic residues" evidence="1">
    <location>
        <begin position="93"/>
        <end position="107"/>
    </location>
</feature>
<feature type="non-terminal residue" evidence="2">
    <location>
        <position position="1"/>
    </location>
</feature>
<gene>
    <name evidence="2" type="ORF">Celaphus_00011349</name>
</gene>
<dbReference type="EMBL" id="MKHE01000003">
    <property type="protein sequence ID" value="OWK17078.1"/>
    <property type="molecule type" value="Genomic_DNA"/>
</dbReference>
<reference evidence="2 3" key="1">
    <citation type="journal article" date="2018" name="Mol. Genet. Genomics">
        <title>The red deer Cervus elaphus genome CerEla1.0: sequencing, annotating, genes, and chromosomes.</title>
        <authorList>
            <person name="Bana N.A."/>
            <person name="Nyiri A."/>
            <person name="Nagy J."/>
            <person name="Frank K."/>
            <person name="Nagy T."/>
            <person name="Steger V."/>
            <person name="Schiller M."/>
            <person name="Lakatos P."/>
            <person name="Sugar L."/>
            <person name="Horn P."/>
            <person name="Barta E."/>
            <person name="Orosz L."/>
        </authorList>
    </citation>
    <scope>NUCLEOTIDE SEQUENCE [LARGE SCALE GENOMIC DNA]</scope>
    <source>
        <strain evidence="2">Hungarian</strain>
    </source>
</reference>